<sequence length="148" mass="16944">FSLGRRAFFHPGLLNQIYLRLDQILLAESSQVAHLHFPEQSVHRTSSLARRLLQLHNSGPDCSRLTASTGGGTEENDPEIRQRTAFLWEEAFAVPRPAFSRGRRLAFARFLASRLRQRLILFFGLSPLRPDWRPARKDEVLIDLDAPD</sequence>
<dbReference type="EMBL" id="PJQD01000109">
    <property type="protein sequence ID" value="POY70663.1"/>
    <property type="molecule type" value="Genomic_DNA"/>
</dbReference>
<comment type="caution">
    <text evidence="1">The sequence shown here is derived from an EMBL/GenBank/DDBJ whole genome shotgun (WGS) entry which is preliminary data.</text>
</comment>
<evidence type="ECO:0000313" key="1">
    <source>
        <dbReference type="EMBL" id="POY70663.1"/>
    </source>
</evidence>
<feature type="non-terminal residue" evidence="1">
    <location>
        <position position="1"/>
    </location>
</feature>
<name>A0A2S5B1L1_9BASI</name>
<reference evidence="1 2" key="1">
    <citation type="journal article" date="2018" name="Front. Microbiol.">
        <title>Prospects for Fungal Bioremediation of Acidic Radioactive Waste Sites: Characterization and Genome Sequence of Rhodotorula taiwanensis MD1149.</title>
        <authorList>
            <person name="Tkavc R."/>
            <person name="Matrosova V.Y."/>
            <person name="Grichenko O.E."/>
            <person name="Gostincar C."/>
            <person name="Volpe R.P."/>
            <person name="Klimenkova P."/>
            <person name="Gaidamakova E.K."/>
            <person name="Zhou C.E."/>
            <person name="Stewart B.J."/>
            <person name="Lyman M.G."/>
            <person name="Malfatti S.A."/>
            <person name="Rubinfeld B."/>
            <person name="Courtot M."/>
            <person name="Singh J."/>
            <person name="Dalgard C.L."/>
            <person name="Hamilton T."/>
            <person name="Frey K.G."/>
            <person name="Gunde-Cimerman N."/>
            <person name="Dugan L."/>
            <person name="Daly M.J."/>
        </authorList>
    </citation>
    <scope>NUCLEOTIDE SEQUENCE [LARGE SCALE GENOMIC DNA]</scope>
    <source>
        <strain evidence="1 2">MD1149</strain>
    </source>
</reference>
<organism evidence="1 2">
    <name type="scientific">Rhodotorula taiwanensis</name>
    <dbReference type="NCBI Taxonomy" id="741276"/>
    <lineage>
        <taxon>Eukaryota</taxon>
        <taxon>Fungi</taxon>
        <taxon>Dikarya</taxon>
        <taxon>Basidiomycota</taxon>
        <taxon>Pucciniomycotina</taxon>
        <taxon>Microbotryomycetes</taxon>
        <taxon>Sporidiobolales</taxon>
        <taxon>Sporidiobolaceae</taxon>
        <taxon>Rhodotorula</taxon>
    </lineage>
</organism>
<accession>A0A2S5B1L1</accession>
<dbReference type="AlphaFoldDB" id="A0A2S5B1L1"/>
<proteinExistence type="predicted"/>
<dbReference type="STRING" id="741276.A0A2S5B1L1"/>
<protein>
    <submittedName>
        <fullName evidence="1">Uncharacterized protein</fullName>
    </submittedName>
</protein>
<keyword evidence="2" id="KW-1185">Reference proteome</keyword>
<gene>
    <name evidence="1" type="ORF">BMF94_6331</name>
</gene>
<dbReference type="Proteomes" id="UP000237144">
    <property type="component" value="Unassembled WGS sequence"/>
</dbReference>
<evidence type="ECO:0000313" key="2">
    <source>
        <dbReference type="Proteomes" id="UP000237144"/>
    </source>
</evidence>